<comment type="caution">
    <text evidence="3">The sequence shown here is derived from an EMBL/GenBank/DDBJ whole genome shotgun (WGS) entry which is preliminary data.</text>
</comment>
<dbReference type="CDD" id="cd18785">
    <property type="entry name" value="SF2_C"/>
    <property type="match status" value="1"/>
</dbReference>
<dbReference type="NCBIfam" id="NF038325">
    <property type="entry name" value="DISARM_DrmAS"/>
    <property type="match status" value="1"/>
</dbReference>
<evidence type="ECO:0000313" key="4">
    <source>
        <dbReference type="Proteomes" id="UP000696931"/>
    </source>
</evidence>
<dbReference type="PROSITE" id="PS51194">
    <property type="entry name" value="HELICASE_CTER"/>
    <property type="match status" value="1"/>
</dbReference>
<feature type="region of interest" description="Disordered" evidence="1">
    <location>
        <begin position="686"/>
        <end position="710"/>
    </location>
</feature>
<dbReference type="Gene3D" id="3.40.50.300">
    <property type="entry name" value="P-loop containing nucleotide triphosphate hydrolases"/>
    <property type="match status" value="1"/>
</dbReference>
<dbReference type="SUPFAM" id="SSF52540">
    <property type="entry name" value="P-loop containing nucleoside triphosphate hydrolases"/>
    <property type="match status" value="2"/>
</dbReference>
<feature type="compositionally biased region" description="Acidic residues" evidence="1">
    <location>
        <begin position="66"/>
        <end position="79"/>
    </location>
</feature>
<keyword evidence="3" id="KW-0378">Hydrolase</keyword>
<name>A0A933S927_UNCEI</name>
<feature type="domain" description="Helicase C-terminal" evidence="2">
    <location>
        <begin position="867"/>
        <end position="1018"/>
    </location>
</feature>
<dbReference type="EMBL" id="JACRIW010000016">
    <property type="protein sequence ID" value="MBI5168196.1"/>
    <property type="molecule type" value="Genomic_DNA"/>
</dbReference>
<reference evidence="3" key="1">
    <citation type="submission" date="2020-07" db="EMBL/GenBank/DDBJ databases">
        <title>Huge and variable diversity of episymbiotic CPR bacteria and DPANN archaea in groundwater ecosystems.</title>
        <authorList>
            <person name="He C.Y."/>
            <person name="Keren R."/>
            <person name="Whittaker M."/>
            <person name="Farag I.F."/>
            <person name="Doudna J."/>
            <person name="Cate J.H.D."/>
            <person name="Banfield J.F."/>
        </authorList>
    </citation>
    <scope>NUCLEOTIDE SEQUENCE</scope>
    <source>
        <strain evidence="3">NC_groundwater_1813_Pr3_B-0.1um_71_17</strain>
    </source>
</reference>
<dbReference type="SMART" id="SM00490">
    <property type="entry name" value="HELICc"/>
    <property type="match status" value="1"/>
</dbReference>
<proteinExistence type="predicted"/>
<feature type="region of interest" description="Disordered" evidence="1">
    <location>
        <begin position="53"/>
        <end position="89"/>
    </location>
</feature>
<dbReference type="Proteomes" id="UP000696931">
    <property type="component" value="Unassembled WGS sequence"/>
</dbReference>
<dbReference type="GO" id="GO:0004386">
    <property type="term" value="F:helicase activity"/>
    <property type="evidence" value="ECO:0007669"/>
    <property type="project" value="UniProtKB-KW"/>
</dbReference>
<evidence type="ECO:0000259" key="2">
    <source>
        <dbReference type="PROSITE" id="PS51194"/>
    </source>
</evidence>
<accession>A0A933S927</accession>
<evidence type="ECO:0000313" key="3">
    <source>
        <dbReference type="EMBL" id="MBI5168196.1"/>
    </source>
</evidence>
<dbReference type="InterPro" id="IPR001650">
    <property type="entry name" value="Helicase_C-like"/>
</dbReference>
<keyword evidence="3" id="KW-0347">Helicase</keyword>
<evidence type="ECO:0000256" key="1">
    <source>
        <dbReference type="SAM" id="MobiDB-lite"/>
    </source>
</evidence>
<sequence>MTTPPDPTPALAAPEPREIRDDIARLVRADLVGPLGGPDEELEQRPGERYIVGTLAPRDEVLAPEKDEDLEGAAEDEDAQGPSDAGSASRVTVLPQSFGLTFAVDRSCSELKFTARWGRYEKGPSSSIETPTGKPKTVWLRRPFEATSPAVSLADGPLDPWVPDAERSGVRVTGRVRARESQWIVTVFLVNEQEAPEVNRDEAWLFQCELEVHSADGSAAFIRRPIERVGSAGDPAAAAEERELAMLHRHDLEFAVGHGVSVEWTLAESDPSRATSVRTESLPSYDVARMDPVTAKDEERLATLELDMRVLGESRDEEFAARLEPLIAAYADWIKRQRKRIEGGEDQLEPHADVARAAMAKADAALERMRAGIQLLGGDALAAEAFRYANRAMALQRERGWLIRERRKGVAVDESNIPATERGRWYPFQLAFILLNLPSLTDLHHPDRSDPERAAGDLLWFPTGGGKTEAYLGLAAYAMVLRRLQGPIEGHSGEHGVAVLMRYTLRLLTVQQYQRAAALMCALEWLRRDAQRNGDTRLGATPFRIGLWVGGTTTPNSTRESDESVTRARRQQGEFHGVHALQITRCPWCGSKLSLRSNVHVETYARGRARTVIACSDSQGLCPFTMAQAPGEGLPLLSVDEEIYRNPPALLIATVDKFARMPWAGATQTLFGRVDGLCPRHGFRSPELEDASRHNATGGHSAVQTRAHGPLRPPDLVIQDELHLISGPLGSLVGLYETALDELASWTVNGRRVRPKLVASTATIRRADQQMRDLFVRRLEVFPPHGLDVSDNFFARRRPVHETPGRRYMGICAPGRRVKNTYIRAYLAAMLAAQTEYEQWDKNADPWMTLVGYFNTLRDLGGMRRVVEDDVRTRLEQGDRLGFRRRLRPNVRELTSRLPSSQIPVVLDDLELQFSAAAAEERRERAKRNEFAGPAPVDVLLATSMVSVGVDVPRLGLMVVAGQPKTTSEYIQATSRVGRRHPGLVLVALNWARPRDLSHYERFRQFHATFYRHVEALSVTPFAPRALDRGLSGVLVSLVRLRDSRLNANEQAQAFSRDDAHVQVAREAILRRVEAVTGQRERVEQVRDMIDSRLDEWSSRVRRAALGSQLGYDARRDGSTTGLLRQAELGERDPFTCLGSLRDVEPGVPLLLDDYQMDALPPEGRA</sequence>
<dbReference type="Pfam" id="PF00271">
    <property type="entry name" value="Helicase_C"/>
    <property type="match status" value="1"/>
</dbReference>
<keyword evidence="3" id="KW-0067">ATP-binding</keyword>
<keyword evidence="3" id="KW-0547">Nucleotide-binding</keyword>
<dbReference type="InterPro" id="IPR027417">
    <property type="entry name" value="P-loop_NTPase"/>
</dbReference>
<protein>
    <submittedName>
        <fullName evidence="3">Helicase</fullName>
    </submittedName>
</protein>
<dbReference type="AlphaFoldDB" id="A0A933S927"/>
<organism evidence="3 4">
    <name type="scientific">Eiseniibacteriota bacterium</name>
    <dbReference type="NCBI Taxonomy" id="2212470"/>
    <lineage>
        <taxon>Bacteria</taxon>
        <taxon>Candidatus Eiseniibacteriota</taxon>
    </lineage>
</organism>
<gene>
    <name evidence="3" type="ORF">HZA61_01785</name>
</gene>